<dbReference type="GO" id="GO:0005901">
    <property type="term" value="C:caveola"/>
    <property type="evidence" value="ECO:0007669"/>
    <property type="project" value="UniProtKB-SubCell"/>
</dbReference>
<evidence type="ECO:0000256" key="3">
    <source>
        <dbReference type="ARBA" id="ARBA00010532"/>
    </source>
</evidence>
<dbReference type="GO" id="GO:0005737">
    <property type="term" value="C:cytoplasm"/>
    <property type="evidence" value="ECO:0007669"/>
    <property type="project" value="TreeGrafter"/>
</dbReference>
<reference evidence="14" key="1">
    <citation type="submission" date="2020-07" db="EMBL/GenBank/DDBJ databases">
        <title>Multicomponent nature underlies the extraordinary mechanical properties of spider dragline silk.</title>
        <authorList>
            <person name="Kono N."/>
            <person name="Nakamura H."/>
            <person name="Mori M."/>
            <person name="Yoshida Y."/>
            <person name="Ohtoshi R."/>
            <person name="Malay A.D."/>
            <person name="Moran D.A.P."/>
            <person name="Tomita M."/>
            <person name="Numata K."/>
            <person name="Arakawa K."/>
        </authorList>
    </citation>
    <scope>NUCLEOTIDE SEQUENCE</scope>
</reference>
<feature type="transmembrane region" description="Helical" evidence="13">
    <location>
        <begin position="52"/>
        <end position="78"/>
    </location>
</feature>
<keyword evidence="5 13" id="KW-0812">Transmembrane</keyword>
<keyword evidence="4" id="KW-1003">Cell membrane</keyword>
<dbReference type="PANTHER" id="PTHR11923">
    <property type="entry name" value="SCAVENGER RECEPTOR CLASS B TYPE-1 SR-B1"/>
    <property type="match status" value="1"/>
</dbReference>
<evidence type="ECO:0000313" key="14">
    <source>
        <dbReference type="EMBL" id="GFR08802.1"/>
    </source>
</evidence>
<evidence type="ECO:0000313" key="15">
    <source>
        <dbReference type="Proteomes" id="UP000887116"/>
    </source>
</evidence>
<sequence>MNLLSPWSVLSRCLHLPYRLLINRFGRICTGTPHSIPSRGSFRVKMYCGRKFLYAVLGVTAVLAVGTIIGFCVFPGIFHEELMKQTTLEENTLLFNLWKDLPMPVYQKIYFFNITNQERYLKGLDAYPRFEEIGPYTYLSKWNKEDIVFENGTVSYREVKSYYFDPEKSNGTEEDVVYSLSASYASATNYMRAKGVILQKLVNVEFNFLFQTLIHKKTIAELTYKGYFDKILFTTQTFYKTPYNDSNFAWFYYKNNTDEGTFTVDTGKYDHSQVNIIKTWKGQTKLNYWKGDTCNALNCTNAEVGPPLAENQTTYTFFQPLACRTFTFEYEGDHTIFGTKVKRFQNTPRLFGNLKDNPDNYCYITDKDLPSGVLDISSCQFNSPVYLSFPHFYLADTSYLFKMDGLEPIEELHKSYVDVNPITGVTLRLAIRVQVNLRIHKMETFSYIQNMSSGIYPVFWVELGAEIGEELSDYIKEKTELPQKIAYSVLGICLVASLMGFLWGLVFLMRTRKRMWEEVQPLVGNTKNITYSSIVPTMQPVEGSSSRYSSKSKEVSRNISREDSHISGIVDDPYVKTLKFQSSGRVERCSKIEIQGSISPQIIMKKADSPSPKNFDLKRDV</sequence>
<dbReference type="Proteomes" id="UP000887116">
    <property type="component" value="Unassembled WGS sequence"/>
</dbReference>
<dbReference type="GO" id="GO:0005044">
    <property type="term" value="F:scavenger receptor activity"/>
    <property type="evidence" value="ECO:0007669"/>
    <property type="project" value="TreeGrafter"/>
</dbReference>
<evidence type="ECO:0000256" key="7">
    <source>
        <dbReference type="ARBA" id="ARBA00023136"/>
    </source>
</evidence>
<dbReference type="Pfam" id="PF01130">
    <property type="entry name" value="CD36"/>
    <property type="match status" value="1"/>
</dbReference>
<comment type="similarity">
    <text evidence="3">Belongs to the CD36 family.</text>
</comment>
<keyword evidence="7 13" id="KW-0472">Membrane</keyword>
<keyword evidence="9 14" id="KW-0675">Receptor</keyword>
<keyword evidence="10" id="KW-0325">Glycoprotein</keyword>
<proteinExistence type="inferred from homology"/>
<gene>
    <name evidence="14" type="primary">SCARB1</name>
    <name evidence="14" type="ORF">TNCT_671362</name>
</gene>
<evidence type="ECO:0000256" key="12">
    <source>
        <dbReference type="ARBA" id="ARBA00042244"/>
    </source>
</evidence>
<comment type="subcellular location">
    <subcellularLocation>
        <location evidence="2">Cell membrane</location>
        <topology evidence="2">Multi-pass membrane protein</topology>
    </subcellularLocation>
    <subcellularLocation>
        <location evidence="1">Membrane</location>
        <location evidence="1">Caveola</location>
        <topology evidence="1">Multi-pass membrane protein</topology>
    </subcellularLocation>
</comment>
<keyword evidence="15" id="KW-1185">Reference proteome</keyword>
<dbReference type="AlphaFoldDB" id="A0A8X6LHR2"/>
<evidence type="ECO:0000256" key="8">
    <source>
        <dbReference type="ARBA" id="ARBA00023157"/>
    </source>
</evidence>
<name>A0A8X6LHR2_TRICU</name>
<dbReference type="OrthoDB" id="6422726at2759"/>
<evidence type="ECO:0000256" key="11">
    <source>
        <dbReference type="ARBA" id="ARBA00040821"/>
    </source>
</evidence>
<accession>A0A8X6LHR2</accession>
<evidence type="ECO:0000256" key="2">
    <source>
        <dbReference type="ARBA" id="ARBA00004651"/>
    </source>
</evidence>
<evidence type="ECO:0000256" key="6">
    <source>
        <dbReference type="ARBA" id="ARBA00022989"/>
    </source>
</evidence>
<organism evidence="14 15">
    <name type="scientific">Trichonephila clavata</name>
    <name type="common">Joro spider</name>
    <name type="synonym">Nephila clavata</name>
    <dbReference type="NCBI Taxonomy" id="2740835"/>
    <lineage>
        <taxon>Eukaryota</taxon>
        <taxon>Metazoa</taxon>
        <taxon>Ecdysozoa</taxon>
        <taxon>Arthropoda</taxon>
        <taxon>Chelicerata</taxon>
        <taxon>Arachnida</taxon>
        <taxon>Araneae</taxon>
        <taxon>Araneomorphae</taxon>
        <taxon>Entelegynae</taxon>
        <taxon>Araneoidea</taxon>
        <taxon>Nephilidae</taxon>
        <taxon>Trichonephila</taxon>
    </lineage>
</organism>
<evidence type="ECO:0000256" key="5">
    <source>
        <dbReference type="ARBA" id="ARBA00022692"/>
    </source>
</evidence>
<dbReference type="PRINTS" id="PR01609">
    <property type="entry name" value="CD36FAMILY"/>
</dbReference>
<feature type="transmembrane region" description="Helical" evidence="13">
    <location>
        <begin position="485"/>
        <end position="508"/>
    </location>
</feature>
<keyword evidence="8" id="KW-1015">Disulfide bond</keyword>
<evidence type="ECO:0000256" key="10">
    <source>
        <dbReference type="ARBA" id="ARBA00023180"/>
    </source>
</evidence>
<dbReference type="EMBL" id="BMAO01026338">
    <property type="protein sequence ID" value="GFR08802.1"/>
    <property type="molecule type" value="Genomic_DNA"/>
</dbReference>
<evidence type="ECO:0000256" key="4">
    <source>
        <dbReference type="ARBA" id="ARBA00022475"/>
    </source>
</evidence>
<evidence type="ECO:0000256" key="1">
    <source>
        <dbReference type="ARBA" id="ARBA00004189"/>
    </source>
</evidence>
<comment type="caution">
    <text evidence="14">The sequence shown here is derived from an EMBL/GenBank/DDBJ whole genome shotgun (WGS) entry which is preliminary data.</text>
</comment>
<evidence type="ECO:0000256" key="9">
    <source>
        <dbReference type="ARBA" id="ARBA00023170"/>
    </source>
</evidence>
<keyword evidence="6 13" id="KW-1133">Transmembrane helix</keyword>
<dbReference type="InterPro" id="IPR002159">
    <property type="entry name" value="CD36_fam"/>
</dbReference>
<dbReference type="PANTHER" id="PTHR11923:SF110">
    <property type="entry name" value="SCAVENGER RECEPTOR CLASS B MEMBER 1"/>
    <property type="match status" value="1"/>
</dbReference>
<evidence type="ECO:0000256" key="13">
    <source>
        <dbReference type="SAM" id="Phobius"/>
    </source>
</evidence>
<protein>
    <recommendedName>
        <fullName evidence="11">Scavenger receptor class B member 1</fullName>
    </recommendedName>
    <alternativeName>
        <fullName evidence="12">SR-BI</fullName>
    </alternativeName>
</protein>